<dbReference type="NCBIfam" id="TIGR00741">
    <property type="entry name" value="yfiA"/>
    <property type="match status" value="1"/>
</dbReference>
<dbReference type="GO" id="GO:0022627">
    <property type="term" value="C:cytosolic small ribosomal subunit"/>
    <property type="evidence" value="ECO:0007669"/>
    <property type="project" value="TreeGrafter"/>
</dbReference>
<dbReference type="PANTHER" id="PTHR33231:SF1">
    <property type="entry name" value="30S RIBOSOMAL PROTEIN"/>
    <property type="match status" value="1"/>
</dbReference>
<comment type="subcellular location">
    <subcellularLocation>
        <location evidence="3">Cytoplasm</location>
    </subcellularLocation>
</comment>
<comment type="subunit">
    <text evidence="3">Interacts with 100S ribosomes.</text>
</comment>
<dbReference type="InterPro" id="IPR038416">
    <property type="entry name" value="Ribosom_S30AE_C_sf"/>
</dbReference>
<gene>
    <name evidence="5" type="primary">raiA</name>
    <name evidence="3" type="synonym">hpf</name>
    <name evidence="5" type="ORF">H8699_00080</name>
</gene>
<dbReference type="RefSeq" id="WP_249283931.1">
    <property type="nucleotide sequence ID" value="NZ_JACRSO010000001.1"/>
</dbReference>
<dbReference type="Proteomes" id="UP000654279">
    <property type="component" value="Unassembled WGS sequence"/>
</dbReference>
<dbReference type="HAMAP" id="MF_00839">
    <property type="entry name" value="HPF"/>
    <property type="match status" value="1"/>
</dbReference>
<dbReference type="EMBL" id="JACRSO010000001">
    <property type="protein sequence ID" value="MBC8527833.1"/>
    <property type="molecule type" value="Genomic_DNA"/>
</dbReference>
<keyword evidence="1 3" id="KW-0963">Cytoplasm</keyword>
<dbReference type="InterPro" id="IPR050574">
    <property type="entry name" value="HPF/YfiA_ribosome-assoc"/>
</dbReference>
<dbReference type="Gene3D" id="3.30.160.100">
    <property type="entry name" value="Ribosome hibernation promotion factor-like"/>
    <property type="match status" value="1"/>
</dbReference>
<comment type="similarity">
    <text evidence="3">Belongs to the HPF/YfiA ribosome-associated protein family. Long HPF subfamily.</text>
</comment>
<dbReference type="Pfam" id="PF16321">
    <property type="entry name" value="Ribosom_S30AE_C"/>
    <property type="match status" value="1"/>
</dbReference>
<dbReference type="Gene3D" id="3.30.505.50">
    <property type="entry name" value="Sigma 54 modulation/S30EA ribosomal protein, C-terminal domain"/>
    <property type="match status" value="1"/>
</dbReference>
<comment type="function">
    <text evidence="3">Required for dimerization of active 70S ribosomes into 100S ribosomes in stationary phase; 100S ribosomes are translationally inactive and sometimes present during exponential growth.</text>
</comment>
<dbReference type="PANTHER" id="PTHR33231">
    <property type="entry name" value="30S RIBOSOMAL PROTEIN"/>
    <property type="match status" value="1"/>
</dbReference>
<dbReference type="SUPFAM" id="SSF69754">
    <property type="entry name" value="Ribosome binding protein Y (YfiA homologue)"/>
    <property type="match status" value="1"/>
</dbReference>
<dbReference type="InterPro" id="IPR036567">
    <property type="entry name" value="RHF-like"/>
</dbReference>
<reference evidence="5" key="1">
    <citation type="submission" date="2020-08" db="EMBL/GenBank/DDBJ databases">
        <title>Genome public.</title>
        <authorList>
            <person name="Liu C."/>
            <person name="Sun Q."/>
        </authorList>
    </citation>
    <scope>NUCLEOTIDE SEQUENCE</scope>
    <source>
        <strain evidence="5">NSJ-44</strain>
    </source>
</reference>
<name>A0A926CYD2_9FIRM</name>
<dbReference type="Pfam" id="PF02482">
    <property type="entry name" value="Ribosomal_S30AE"/>
    <property type="match status" value="1"/>
</dbReference>
<dbReference type="InterPro" id="IPR032528">
    <property type="entry name" value="Ribosom_S30AE_C"/>
</dbReference>
<dbReference type="InterPro" id="IPR034694">
    <property type="entry name" value="HPF_long/plastid"/>
</dbReference>
<evidence type="ECO:0000313" key="5">
    <source>
        <dbReference type="EMBL" id="MBC8527833.1"/>
    </source>
</evidence>
<keyword evidence="6" id="KW-1185">Reference proteome</keyword>
<evidence type="ECO:0000259" key="4">
    <source>
        <dbReference type="Pfam" id="PF16321"/>
    </source>
</evidence>
<keyword evidence="2 3" id="KW-0810">Translation regulation</keyword>
<dbReference type="CDD" id="cd00552">
    <property type="entry name" value="RaiA"/>
    <property type="match status" value="1"/>
</dbReference>
<organism evidence="5 6">
    <name type="scientific">Luoshenia tenuis</name>
    <dbReference type="NCBI Taxonomy" id="2763654"/>
    <lineage>
        <taxon>Bacteria</taxon>
        <taxon>Bacillati</taxon>
        <taxon>Bacillota</taxon>
        <taxon>Clostridia</taxon>
        <taxon>Christensenellales</taxon>
        <taxon>Christensenellaceae</taxon>
        <taxon>Luoshenia</taxon>
    </lineage>
</organism>
<evidence type="ECO:0000256" key="1">
    <source>
        <dbReference type="ARBA" id="ARBA00022490"/>
    </source>
</evidence>
<dbReference type="InterPro" id="IPR003489">
    <property type="entry name" value="RHF/RaiA"/>
</dbReference>
<dbReference type="GO" id="GO:0043024">
    <property type="term" value="F:ribosomal small subunit binding"/>
    <property type="evidence" value="ECO:0007669"/>
    <property type="project" value="TreeGrafter"/>
</dbReference>
<feature type="domain" description="Sigma 54 modulation/S30EA ribosomal protein C-terminal" evidence="4">
    <location>
        <begin position="113"/>
        <end position="168"/>
    </location>
</feature>
<evidence type="ECO:0000256" key="2">
    <source>
        <dbReference type="ARBA" id="ARBA00022845"/>
    </source>
</evidence>
<dbReference type="GO" id="GO:0045900">
    <property type="term" value="P:negative regulation of translational elongation"/>
    <property type="evidence" value="ECO:0007669"/>
    <property type="project" value="TreeGrafter"/>
</dbReference>
<proteinExistence type="inferred from homology"/>
<evidence type="ECO:0000256" key="3">
    <source>
        <dbReference type="HAMAP-Rule" id="MF_00839"/>
    </source>
</evidence>
<protein>
    <recommendedName>
        <fullName evidence="3">Ribosome hibernation promoting factor</fullName>
        <shortName evidence="3">HPF</shortName>
    </recommendedName>
</protein>
<comment type="caution">
    <text evidence="5">The sequence shown here is derived from an EMBL/GenBank/DDBJ whole genome shotgun (WGS) entry which is preliminary data.</text>
</comment>
<sequence length="180" mass="20734">MRTMLTGKNMTVSDALKGRLDKKLHKLDRYFDQDDVIAHAVMSVEKNRHILEITIPYEGIVLRAQAANEDMYSSIDEAADKLDRQIRRQRTRIEKRMRSGAFRFDAQEEAPEAAPMLVRTKRFAVKPMDVEEAMMQMDLLGHDFFVFSNADSGEVNVLYKRRDGNFGLIEPDYAADDEAE</sequence>
<dbReference type="AlphaFoldDB" id="A0A926CYD2"/>
<accession>A0A926CYD2</accession>
<evidence type="ECO:0000313" key="6">
    <source>
        <dbReference type="Proteomes" id="UP000654279"/>
    </source>
</evidence>
<dbReference type="FunFam" id="3.30.505.50:FF:000001">
    <property type="entry name" value="Ribosome hibernation promoting factor"/>
    <property type="match status" value="1"/>
</dbReference>